<protein>
    <recommendedName>
        <fullName evidence="4">Probable D-serine dehydratase</fullName>
        <ecNumber evidence="4">4.3.1.18</ecNumber>
    </recommendedName>
    <alternativeName>
        <fullName evidence="4">D-serine deaminase</fullName>
        <shortName evidence="4">DSD</shortName>
    </alternativeName>
</protein>
<dbReference type="InterPro" id="IPR011780">
    <property type="entry name" value="D_Ser_am_lyase"/>
</dbReference>
<evidence type="ECO:0000313" key="7">
    <source>
        <dbReference type="Proteomes" id="UP001589836"/>
    </source>
</evidence>
<keyword evidence="3 4" id="KW-0456">Lyase</keyword>
<dbReference type="RefSeq" id="WP_377350798.1">
    <property type="nucleotide sequence ID" value="NZ_JBHLTP010000013.1"/>
</dbReference>
<sequence>MEQIIAGKTVTEWENAFPLMSRIMDTKEVFWENPNVVATADLPEDKEVTMEDILEAEALFTRFAPFIRRVFPETEMTQGQIESPFKHVSHMKQMLEDTFSGTVPGDIWLKCDNELAIAGSIKARGGFYEILAYAEKLAIDNGMLLQEDNYEKLANDAFQSFFSNYSIAVGSTGNLGLSIGIISAKLGFHVTVHMSKDAKEWKKSLLRKHGVVVEEHEGDFSEAVDQGRNQCQRTSNCYFVDDEDSRHLFLGYAVAALRLKRQIQANHLSVNEQHPLVVYLPCGVGGGPSGVAFGLKKIFGDNVYCYFAEPTHSPSVLLGLMTGRFHEIAVQDFGIDNLTAADGLAVGRPSRYALDKVKHIVNGVYTIDDHMLYRLLYLLHEAEGIKLEPSALAGMYGPKQWMNKAEPPFGLEAHHVVWATGGNLVPEQDMESYIQYGKQCMEDK</sequence>
<dbReference type="HAMAP" id="MF_01030">
    <property type="entry name" value="D_Ser_dehydrat"/>
    <property type="match status" value="1"/>
</dbReference>
<dbReference type="InterPro" id="IPR001926">
    <property type="entry name" value="TrpB-like_PALP"/>
</dbReference>
<evidence type="ECO:0000256" key="1">
    <source>
        <dbReference type="ARBA" id="ARBA00001933"/>
    </source>
</evidence>
<name>A0ABV6LSS8_9BACI</name>
<dbReference type="InterPro" id="IPR036052">
    <property type="entry name" value="TrpB-like_PALP_sf"/>
</dbReference>
<evidence type="ECO:0000256" key="3">
    <source>
        <dbReference type="ARBA" id="ARBA00023239"/>
    </source>
</evidence>
<proteinExistence type="inferred from homology"/>
<dbReference type="Proteomes" id="UP001589836">
    <property type="component" value="Unassembled WGS sequence"/>
</dbReference>
<organism evidence="6 7">
    <name type="scientific">Pontibacillus salicampi</name>
    <dbReference type="NCBI Taxonomy" id="1449801"/>
    <lineage>
        <taxon>Bacteria</taxon>
        <taxon>Bacillati</taxon>
        <taxon>Bacillota</taxon>
        <taxon>Bacilli</taxon>
        <taxon>Bacillales</taxon>
        <taxon>Bacillaceae</taxon>
        <taxon>Pontibacillus</taxon>
    </lineage>
</organism>
<evidence type="ECO:0000256" key="2">
    <source>
        <dbReference type="ARBA" id="ARBA00022898"/>
    </source>
</evidence>
<accession>A0ABV6LSS8</accession>
<dbReference type="PANTHER" id="PTHR48078:SF9">
    <property type="entry name" value="D-SERINE DEHYDRATASE"/>
    <property type="match status" value="1"/>
</dbReference>
<comment type="similarity">
    <text evidence="4">Belongs to the serine/threonine dehydratase family. DsdA subfamily.</text>
</comment>
<dbReference type="EC" id="4.3.1.18" evidence="4"/>
<evidence type="ECO:0000259" key="5">
    <source>
        <dbReference type="Pfam" id="PF00291"/>
    </source>
</evidence>
<dbReference type="GO" id="GO:0008721">
    <property type="term" value="F:D-serine ammonia-lyase activity"/>
    <property type="evidence" value="ECO:0007669"/>
    <property type="project" value="UniProtKB-EC"/>
</dbReference>
<dbReference type="EMBL" id="JBHLTP010000013">
    <property type="protein sequence ID" value="MFC0525477.1"/>
    <property type="molecule type" value="Genomic_DNA"/>
</dbReference>
<keyword evidence="7" id="KW-1185">Reference proteome</keyword>
<feature type="modified residue" description="N6-(pyridoxal phosphate)lysine" evidence="4">
    <location>
        <position position="122"/>
    </location>
</feature>
<reference evidence="6 7" key="1">
    <citation type="submission" date="2024-09" db="EMBL/GenBank/DDBJ databases">
        <authorList>
            <person name="Sun Q."/>
            <person name="Mori K."/>
        </authorList>
    </citation>
    <scope>NUCLEOTIDE SEQUENCE [LARGE SCALE GENOMIC DNA]</scope>
    <source>
        <strain evidence="6 7">NCAIM B.02529</strain>
    </source>
</reference>
<dbReference type="Pfam" id="PF00291">
    <property type="entry name" value="PALP"/>
    <property type="match status" value="1"/>
</dbReference>
<keyword evidence="2 4" id="KW-0663">Pyridoxal phosphate</keyword>
<dbReference type="SUPFAM" id="SSF53686">
    <property type="entry name" value="Tryptophan synthase beta subunit-like PLP-dependent enzymes"/>
    <property type="match status" value="1"/>
</dbReference>
<evidence type="ECO:0000313" key="6">
    <source>
        <dbReference type="EMBL" id="MFC0525477.1"/>
    </source>
</evidence>
<comment type="caution">
    <text evidence="6">The sequence shown here is derived from an EMBL/GenBank/DDBJ whole genome shotgun (WGS) entry which is preliminary data.</text>
</comment>
<dbReference type="InterPro" id="IPR050147">
    <property type="entry name" value="Ser/Thr_Dehydratase"/>
</dbReference>
<gene>
    <name evidence="4" type="primary">dsdA</name>
    <name evidence="6" type="ORF">ACFFGV_17980</name>
</gene>
<dbReference type="PANTHER" id="PTHR48078">
    <property type="entry name" value="THREONINE DEHYDRATASE, MITOCHONDRIAL-RELATED"/>
    <property type="match status" value="1"/>
</dbReference>
<comment type="cofactor">
    <cofactor evidence="1 4">
        <name>pyridoxal 5'-phosphate</name>
        <dbReference type="ChEBI" id="CHEBI:597326"/>
    </cofactor>
</comment>
<comment type="catalytic activity">
    <reaction evidence="4">
        <text>D-serine = pyruvate + NH4(+)</text>
        <dbReference type="Rhea" id="RHEA:13977"/>
        <dbReference type="ChEBI" id="CHEBI:15361"/>
        <dbReference type="ChEBI" id="CHEBI:28938"/>
        <dbReference type="ChEBI" id="CHEBI:35247"/>
        <dbReference type="EC" id="4.3.1.18"/>
    </reaction>
</comment>
<dbReference type="NCBIfam" id="TIGR02035">
    <property type="entry name" value="D_Ser_am_lyase"/>
    <property type="match status" value="1"/>
</dbReference>
<evidence type="ECO:0000256" key="4">
    <source>
        <dbReference type="HAMAP-Rule" id="MF_01030"/>
    </source>
</evidence>
<dbReference type="Gene3D" id="3.40.50.1100">
    <property type="match status" value="2"/>
</dbReference>
<dbReference type="NCBIfam" id="NF002823">
    <property type="entry name" value="PRK02991.1"/>
    <property type="match status" value="1"/>
</dbReference>
<feature type="domain" description="Tryptophan synthase beta chain-like PALP" evidence="5">
    <location>
        <begin position="99"/>
        <end position="398"/>
    </location>
</feature>